<dbReference type="InterPro" id="IPR000515">
    <property type="entry name" value="MetI-like"/>
</dbReference>
<feature type="transmembrane region" description="Helical" evidence="7">
    <location>
        <begin position="167"/>
        <end position="184"/>
    </location>
</feature>
<keyword evidence="11" id="KW-1185">Reference proteome</keyword>
<feature type="transmembrane region" description="Helical" evidence="7">
    <location>
        <begin position="101"/>
        <end position="125"/>
    </location>
</feature>
<dbReference type="CDD" id="cd06261">
    <property type="entry name" value="TM_PBP2"/>
    <property type="match status" value="1"/>
</dbReference>
<feature type="region of interest" description="Disordered" evidence="8">
    <location>
        <begin position="1"/>
        <end position="44"/>
    </location>
</feature>
<feature type="transmembrane region" description="Helical" evidence="7">
    <location>
        <begin position="256"/>
        <end position="281"/>
    </location>
</feature>
<evidence type="ECO:0000256" key="5">
    <source>
        <dbReference type="ARBA" id="ARBA00022989"/>
    </source>
</evidence>
<evidence type="ECO:0000256" key="7">
    <source>
        <dbReference type="RuleBase" id="RU363032"/>
    </source>
</evidence>
<feature type="domain" description="ABC transmembrane type-1" evidence="9">
    <location>
        <begin position="101"/>
        <end position="281"/>
    </location>
</feature>
<dbReference type="OrthoDB" id="9796361at2"/>
<proteinExistence type="inferred from homology"/>
<feature type="compositionally biased region" description="Low complexity" evidence="8">
    <location>
        <begin position="1"/>
        <end position="12"/>
    </location>
</feature>
<accession>A0A448I2E3</accession>
<dbReference type="PANTHER" id="PTHR30151:SF38">
    <property type="entry name" value="ALIPHATIC SULFONATES TRANSPORT PERMEASE PROTEIN SSUC-RELATED"/>
    <property type="match status" value="1"/>
</dbReference>
<dbReference type="Proteomes" id="UP000282551">
    <property type="component" value="Chromosome"/>
</dbReference>
<comment type="subcellular location">
    <subcellularLocation>
        <location evidence="1 7">Cell membrane</location>
        <topology evidence="1 7">Multi-pass membrane protein</topology>
    </subcellularLocation>
</comment>
<dbReference type="Gene3D" id="1.10.3720.10">
    <property type="entry name" value="MetI-like"/>
    <property type="match status" value="1"/>
</dbReference>
<dbReference type="PROSITE" id="PS50928">
    <property type="entry name" value="ABC_TM1"/>
    <property type="match status" value="1"/>
</dbReference>
<dbReference type="GO" id="GO:0005886">
    <property type="term" value="C:plasma membrane"/>
    <property type="evidence" value="ECO:0007669"/>
    <property type="project" value="UniProtKB-SubCell"/>
</dbReference>
<evidence type="ECO:0000256" key="8">
    <source>
        <dbReference type="SAM" id="MobiDB-lite"/>
    </source>
</evidence>
<dbReference type="AlphaFoldDB" id="A0A448I2E3"/>
<keyword evidence="2 7" id="KW-0813">Transport</keyword>
<evidence type="ECO:0000256" key="2">
    <source>
        <dbReference type="ARBA" id="ARBA00022448"/>
    </source>
</evidence>
<reference evidence="10 11" key="1">
    <citation type="submission" date="2018-12" db="EMBL/GenBank/DDBJ databases">
        <authorList>
            <consortium name="Pathogen Informatics"/>
        </authorList>
    </citation>
    <scope>NUCLEOTIDE SEQUENCE [LARGE SCALE GENOMIC DNA]</scope>
    <source>
        <strain evidence="10 11">NCTC10485</strain>
    </source>
</reference>
<evidence type="ECO:0000256" key="4">
    <source>
        <dbReference type="ARBA" id="ARBA00022692"/>
    </source>
</evidence>
<name>A0A448I2E3_MYCCI</name>
<dbReference type="GO" id="GO:0055085">
    <property type="term" value="P:transmembrane transport"/>
    <property type="evidence" value="ECO:0007669"/>
    <property type="project" value="InterPro"/>
</dbReference>
<keyword evidence="5 7" id="KW-1133">Transmembrane helix</keyword>
<feature type="transmembrane region" description="Helical" evidence="7">
    <location>
        <begin position="211"/>
        <end position="236"/>
    </location>
</feature>
<evidence type="ECO:0000313" key="10">
    <source>
        <dbReference type="EMBL" id="VEG46648.1"/>
    </source>
</evidence>
<feature type="transmembrane region" description="Helical" evidence="7">
    <location>
        <begin position="48"/>
        <end position="66"/>
    </location>
</feature>
<dbReference type="InterPro" id="IPR035906">
    <property type="entry name" value="MetI-like_sf"/>
</dbReference>
<evidence type="ECO:0000313" key="11">
    <source>
        <dbReference type="Proteomes" id="UP000282551"/>
    </source>
</evidence>
<dbReference type="PANTHER" id="PTHR30151">
    <property type="entry name" value="ALKANE SULFONATE ABC TRANSPORTER-RELATED, MEMBRANE SUBUNIT"/>
    <property type="match status" value="1"/>
</dbReference>
<keyword evidence="6 7" id="KW-0472">Membrane</keyword>
<keyword evidence="4 7" id="KW-0812">Transmembrane</keyword>
<evidence type="ECO:0000256" key="3">
    <source>
        <dbReference type="ARBA" id="ARBA00022475"/>
    </source>
</evidence>
<dbReference type="EMBL" id="LR134355">
    <property type="protein sequence ID" value="VEG46648.1"/>
    <property type="molecule type" value="Genomic_DNA"/>
</dbReference>
<dbReference type="Pfam" id="PF00528">
    <property type="entry name" value="BPD_transp_1"/>
    <property type="match status" value="1"/>
</dbReference>
<evidence type="ECO:0000259" key="9">
    <source>
        <dbReference type="PROSITE" id="PS50928"/>
    </source>
</evidence>
<protein>
    <submittedName>
        <fullName evidence="10">ABC-type nitrate/sulfonate/bicarbonate transport system, permease component</fullName>
    </submittedName>
</protein>
<gene>
    <name evidence="10" type="primary">ssuC_2</name>
    <name evidence="10" type="ORF">NCTC10485_01199</name>
</gene>
<keyword evidence="3" id="KW-1003">Cell membrane</keyword>
<dbReference type="SUPFAM" id="SSF161098">
    <property type="entry name" value="MetI-like"/>
    <property type="match status" value="1"/>
</dbReference>
<comment type="similarity">
    <text evidence="7">Belongs to the binding-protein-dependent transport system permease family.</text>
</comment>
<organism evidence="10 11">
    <name type="scientific">Mycolicibacterium chitae</name>
    <name type="common">Mycobacterium chitae</name>
    <dbReference type="NCBI Taxonomy" id="1792"/>
    <lineage>
        <taxon>Bacteria</taxon>
        <taxon>Bacillati</taxon>
        <taxon>Actinomycetota</taxon>
        <taxon>Actinomycetes</taxon>
        <taxon>Mycobacteriales</taxon>
        <taxon>Mycobacteriaceae</taxon>
        <taxon>Mycolicibacterium</taxon>
    </lineage>
</organism>
<evidence type="ECO:0000256" key="6">
    <source>
        <dbReference type="ARBA" id="ARBA00023136"/>
    </source>
</evidence>
<evidence type="ECO:0000256" key="1">
    <source>
        <dbReference type="ARBA" id="ARBA00004651"/>
    </source>
</evidence>
<sequence length="297" mass="31791">MTRTMSTTPTLTADDNLTAQHADPSPDYPHLEHRSGTQRRRRLGPGKAIPASLAVGPVLLVVLWLVTSQLGILDPDTLPHPLDIARTVQQMWVDGRLPANILSSLKLAAISLFIGAALGLALALISGLSRIGEAIVDGPVQVKRAVPTLAIIPLAIIWFGIGDTMKIIIIATSVLIPVYINTTAQLKGVDLRHVELAETVGLSRAQFIRKVAIPGALPGFFTGLRLAVTISWTALVVVEQVNATSGIGFLMTQARLYGQLDIVVVGLLVYAVFGLAGDYAVRSIERRALSWRRALGN</sequence>
<feature type="transmembrane region" description="Helical" evidence="7">
    <location>
        <begin position="145"/>
        <end position="161"/>
    </location>
</feature>